<dbReference type="HOGENOM" id="CLU_3066293_0_0_7"/>
<dbReference type="EMBL" id="CP003969">
    <property type="protein sequence ID" value="AGP40018.1"/>
    <property type="molecule type" value="Genomic_DNA"/>
</dbReference>
<sequence length="53" mass="4996">MEPLGGGVEPLDGGAGPLSGAGALSGAGVLSGGRSAGWRRRSSTSAGARSPCR</sequence>
<organism evidence="2 3">
    <name type="scientific">Sorangium cellulosum So0157-2</name>
    <dbReference type="NCBI Taxonomy" id="1254432"/>
    <lineage>
        <taxon>Bacteria</taxon>
        <taxon>Pseudomonadati</taxon>
        <taxon>Myxococcota</taxon>
        <taxon>Polyangia</taxon>
        <taxon>Polyangiales</taxon>
        <taxon>Polyangiaceae</taxon>
        <taxon>Sorangium</taxon>
    </lineage>
</organism>
<evidence type="ECO:0000313" key="3">
    <source>
        <dbReference type="Proteomes" id="UP000014803"/>
    </source>
</evidence>
<reference evidence="2 3" key="1">
    <citation type="journal article" date="2013" name="Sci. Rep.">
        <title>Extraordinary expansion of a Sorangium cellulosum genome from an alkaline milieu.</title>
        <authorList>
            <person name="Han K."/>
            <person name="Li Z.F."/>
            <person name="Peng R."/>
            <person name="Zhu L.P."/>
            <person name="Zhou T."/>
            <person name="Wang L.G."/>
            <person name="Li S.G."/>
            <person name="Zhang X.B."/>
            <person name="Hu W."/>
            <person name="Wu Z.H."/>
            <person name="Qin N."/>
            <person name="Li Y.Z."/>
        </authorList>
    </citation>
    <scope>NUCLEOTIDE SEQUENCE [LARGE SCALE GENOMIC DNA]</scope>
    <source>
        <strain evidence="2 3">So0157-2</strain>
    </source>
</reference>
<gene>
    <name evidence="2" type="ORF">SCE1572_39300</name>
</gene>
<accession>S4YB61</accession>
<protein>
    <submittedName>
        <fullName evidence="2">Uncharacterized protein</fullName>
    </submittedName>
</protein>
<dbReference type="PATRIC" id="fig|1254432.3.peg.8894"/>
<feature type="compositionally biased region" description="Gly residues" evidence="1">
    <location>
        <begin position="1"/>
        <end position="35"/>
    </location>
</feature>
<feature type="compositionally biased region" description="Low complexity" evidence="1">
    <location>
        <begin position="43"/>
        <end position="53"/>
    </location>
</feature>
<dbReference type="Proteomes" id="UP000014803">
    <property type="component" value="Chromosome"/>
</dbReference>
<dbReference type="KEGG" id="scu:SCE1572_39300"/>
<proteinExistence type="predicted"/>
<evidence type="ECO:0000256" key="1">
    <source>
        <dbReference type="SAM" id="MobiDB-lite"/>
    </source>
</evidence>
<dbReference type="AlphaFoldDB" id="S4YB61"/>
<name>S4YB61_SORCE</name>
<evidence type="ECO:0000313" key="2">
    <source>
        <dbReference type="EMBL" id="AGP40018.1"/>
    </source>
</evidence>
<feature type="region of interest" description="Disordered" evidence="1">
    <location>
        <begin position="1"/>
        <end position="53"/>
    </location>
</feature>